<dbReference type="AlphaFoldDB" id="A0A2J6QWA1"/>
<evidence type="ECO:0000256" key="1">
    <source>
        <dbReference type="ARBA" id="ARBA00023242"/>
    </source>
</evidence>
<evidence type="ECO:0000313" key="4">
    <source>
        <dbReference type="EMBL" id="PMD30548.1"/>
    </source>
</evidence>
<dbReference type="EMBL" id="KZ613966">
    <property type="protein sequence ID" value="PMD30548.1"/>
    <property type="molecule type" value="Genomic_DNA"/>
</dbReference>
<sequence>MERHSPRRQNTSCDPCRQTKRRCVISTQASNPSTKTVCNSCSYLDRNCTFNFANSRRTTASRRVGSNRDGPSATLERKDSNSPASNPGASEKRPHTGDGVPLNHETLVPEWCSSSNETTDPHTITGEHSPRGTEIYYDFIDNFEGMLHGNLETFPPENALQTSPYDCERKISNPARLNIDNQIANISPSSPINLLNASLEANAIKQELGRIYETVMATATSSFLSHGSNPFATKWIYHFEGIPSSRRSNVADAGACSDGGNRGVCFSRSTEPYARPVPTSVGETYTSRCRRNGGLAEDRSQRVTMLGIASFLDNFAGLYGNVLDSHTIYESEMVLRDVIHVYSLQWVPCTKSTLPTSKHRDKDISVTSITRDQPSPAAVSTSLECSLSQGSQQPKCRPSTGASIFMDSWFKARNRLLTLNSSPSFKATYALLLFDMIVPPPQVDEASFKDLEPQHFLRVGLDYLSTLTGFVQSYCNNLGKTSLYSQLLQAGLQIFHWFGYVRDTTLAVMRDRSCLLPDALPENRQVIPLDSCLRSKEMQLSALLPAALDSCVQEWCSAAATELMVLWRQVIKFREYVRGFQGDPSAKCQVDVNYIYSLLGLIDESEELLRPFIRQCFRMRNFDRLSPSPRLFFALIVCYWNHGILTFTQNICYITKHLEPLCALGLTSKIMDYNWTSCQSMAAMARTILSVPYEDSFSELSGLAANAPIISFHATPHLVAKVLAQTIETLSRMYLSPEFPNVCGPRHNIELDPVEEWMCCIRPLLKCLSALETTTWGSHTAHNAIQGLMQHFGDILSECWLTTATTAPLESSEADRRRSETESPQWDSEMYPFLGLGDKDSFVSNDIWLAV</sequence>
<evidence type="ECO:0000256" key="2">
    <source>
        <dbReference type="SAM" id="MobiDB-lite"/>
    </source>
</evidence>
<feature type="domain" description="Zn(2)-C6 fungal-type" evidence="3">
    <location>
        <begin position="12"/>
        <end position="50"/>
    </location>
</feature>
<dbReference type="OrthoDB" id="5958943at2759"/>
<organism evidence="4 5">
    <name type="scientific">Hyaloscypha variabilis (strain UAMH 11265 / GT02V1 / F)</name>
    <name type="common">Meliniomyces variabilis</name>
    <dbReference type="NCBI Taxonomy" id="1149755"/>
    <lineage>
        <taxon>Eukaryota</taxon>
        <taxon>Fungi</taxon>
        <taxon>Dikarya</taxon>
        <taxon>Ascomycota</taxon>
        <taxon>Pezizomycotina</taxon>
        <taxon>Leotiomycetes</taxon>
        <taxon>Helotiales</taxon>
        <taxon>Hyaloscyphaceae</taxon>
        <taxon>Hyaloscypha</taxon>
        <taxon>Hyaloscypha variabilis</taxon>
    </lineage>
</organism>
<dbReference type="InterPro" id="IPR001138">
    <property type="entry name" value="Zn2Cys6_DnaBD"/>
</dbReference>
<dbReference type="PROSITE" id="PS50048">
    <property type="entry name" value="ZN2_CY6_FUNGAL_2"/>
    <property type="match status" value="1"/>
</dbReference>
<gene>
    <name evidence="4" type="ORF">L207DRAFT_641496</name>
</gene>
<dbReference type="GO" id="GO:0000981">
    <property type="term" value="F:DNA-binding transcription factor activity, RNA polymerase II-specific"/>
    <property type="evidence" value="ECO:0007669"/>
    <property type="project" value="InterPro"/>
</dbReference>
<reference evidence="4 5" key="1">
    <citation type="submission" date="2016-04" db="EMBL/GenBank/DDBJ databases">
        <title>A degradative enzymes factory behind the ericoid mycorrhizal symbiosis.</title>
        <authorList>
            <consortium name="DOE Joint Genome Institute"/>
            <person name="Martino E."/>
            <person name="Morin E."/>
            <person name="Grelet G."/>
            <person name="Kuo A."/>
            <person name="Kohler A."/>
            <person name="Daghino S."/>
            <person name="Barry K."/>
            <person name="Choi C."/>
            <person name="Cichocki N."/>
            <person name="Clum A."/>
            <person name="Copeland A."/>
            <person name="Hainaut M."/>
            <person name="Haridas S."/>
            <person name="Labutti K."/>
            <person name="Lindquist E."/>
            <person name="Lipzen A."/>
            <person name="Khouja H.-R."/>
            <person name="Murat C."/>
            <person name="Ohm R."/>
            <person name="Olson A."/>
            <person name="Spatafora J."/>
            <person name="Veneault-Fourrey C."/>
            <person name="Henrissat B."/>
            <person name="Grigoriev I."/>
            <person name="Martin F."/>
            <person name="Perotto S."/>
        </authorList>
    </citation>
    <scope>NUCLEOTIDE SEQUENCE [LARGE SCALE GENOMIC DNA]</scope>
    <source>
        <strain evidence="4 5">F</strain>
    </source>
</reference>
<dbReference type="Gene3D" id="4.10.240.10">
    <property type="entry name" value="Zn(2)-C6 fungal-type DNA-binding domain"/>
    <property type="match status" value="1"/>
</dbReference>
<name>A0A2J6QWA1_HYAVF</name>
<dbReference type="SUPFAM" id="SSF57701">
    <property type="entry name" value="Zn2/Cys6 DNA-binding domain"/>
    <property type="match status" value="1"/>
</dbReference>
<feature type="region of interest" description="Disordered" evidence="2">
    <location>
        <begin position="59"/>
        <end position="105"/>
    </location>
</feature>
<evidence type="ECO:0000259" key="3">
    <source>
        <dbReference type="PROSITE" id="PS50048"/>
    </source>
</evidence>
<keyword evidence="5" id="KW-1185">Reference proteome</keyword>
<dbReference type="GO" id="GO:0008270">
    <property type="term" value="F:zinc ion binding"/>
    <property type="evidence" value="ECO:0007669"/>
    <property type="project" value="InterPro"/>
</dbReference>
<dbReference type="InterPro" id="IPR036864">
    <property type="entry name" value="Zn2-C6_fun-type_DNA-bd_sf"/>
</dbReference>
<proteinExistence type="predicted"/>
<evidence type="ECO:0000313" key="5">
    <source>
        <dbReference type="Proteomes" id="UP000235786"/>
    </source>
</evidence>
<accession>A0A2J6QWA1</accession>
<keyword evidence="1" id="KW-0539">Nucleus</keyword>
<dbReference type="STRING" id="1149755.A0A2J6QWA1"/>
<dbReference type="Proteomes" id="UP000235786">
    <property type="component" value="Unassembled WGS sequence"/>
</dbReference>
<protein>
    <recommendedName>
        <fullName evidence="3">Zn(2)-C6 fungal-type domain-containing protein</fullName>
    </recommendedName>
</protein>